<evidence type="ECO:0000256" key="1">
    <source>
        <dbReference type="SAM" id="MobiDB-lite"/>
    </source>
</evidence>
<reference evidence="2 3" key="1">
    <citation type="submission" date="2024-02" db="EMBL/GenBank/DDBJ databases">
        <title>Bifidobacterium honeyensis sp. nov., isolated from the comb honey.</title>
        <authorList>
            <person name="Liu W."/>
            <person name="Li Y."/>
        </authorList>
    </citation>
    <scope>NUCLEOTIDE SEQUENCE [LARGE SCALE GENOMIC DNA]</scope>
    <source>
        <strain evidence="2 3">IMAU50988</strain>
    </source>
</reference>
<evidence type="ECO:0000313" key="2">
    <source>
        <dbReference type="EMBL" id="MEK0307262.1"/>
    </source>
</evidence>
<sequence>MHYFTPRRCPGSAKIMYHDQAKAAKAAERSYIERGTRLWVYRCGICGSWHLTSHDPSLYDPAIREGGRRAKPRSRKRGYKPRRR</sequence>
<feature type="region of interest" description="Disordered" evidence="1">
    <location>
        <begin position="55"/>
        <end position="84"/>
    </location>
</feature>
<evidence type="ECO:0000313" key="3">
    <source>
        <dbReference type="Proteomes" id="UP001373159"/>
    </source>
</evidence>
<dbReference type="Proteomes" id="UP001373159">
    <property type="component" value="Unassembled WGS sequence"/>
</dbReference>
<feature type="compositionally biased region" description="Basic residues" evidence="1">
    <location>
        <begin position="69"/>
        <end position="84"/>
    </location>
</feature>
<keyword evidence="3" id="KW-1185">Reference proteome</keyword>
<proteinExistence type="predicted"/>
<accession>A0ABU8ZRM9</accession>
<dbReference type="EMBL" id="JBANBB010000002">
    <property type="protein sequence ID" value="MEK0307262.1"/>
    <property type="molecule type" value="Genomic_DNA"/>
</dbReference>
<gene>
    <name evidence="2" type="ORF">V8P97_07290</name>
</gene>
<organism evidence="2 3">
    <name type="scientific">Bifidobacterium favimelis</name>
    <dbReference type="NCBI Taxonomy" id="3122979"/>
    <lineage>
        <taxon>Bacteria</taxon>
        <taxon>Bacillati</taxon>
        <taxon>Actinomycetota</taxon>
        <taxon>Actinomycetes</taxon>
        <taxon>Bifidobacteriales</taxon>
        <taxon>Bifidobacteriaceae</taxon>
        <taxon>Bifidobacterium</taxon>
    </lineage>
</organism>
<protein>
    <submittedName>
        <fullName evidence="2">Uncharacterized protein</fullName>
    </submittedName>
</protein>
<comment type="caution">
    <text evidence="2">The sequence shown here is derived from an EMBL/GenBank/DDBJ whole genome shotgun (WGS) entry which is preliminary data.</text>
</comment>
<name>A0ABU8ZRM9_9BIFI</name>
<dbReference type="RefSeq" id="WP_340469992.1">
    <property type="nucleotide sequence ID" value="NZ_JBANBB010000002.1"/>
</dbReference>